<keyword evidence="9" id="KW-0472">Membrane</keyword>
<feature type="domain" description="Response regulatory" evidence="12">
    <location>
        <begin position="681"/>
        <end position="797"/>
    </location>
</feature>
<dbReference type="PANTHER" id="PTHR43047:SF72">
    <property type="entry name" value="OSMOSENSING HISTIDINE PROTEIN KINASE SLN1"/>
    <property type="match status" value="1"/>
</dbReference>
<dbReference type="SMART" id="SM00388">
    <property type="entry name" value="HisKA"/>
    <property type="match status" value="1"/>
</dbReference>
<evidence type="ECO:0000256" key="9">
    <source>
        <dbReference type="ARBA" id="ARBA00023136"/>
    </source>
</evidence>
<accession>A0ABX7MNX3</accession>
<keyword evidence="7" id="KW-0418">Kinase</keyword>
<dbReference type="Gene3D" id="3.40.50.2300">
    <property type="match status" value="1"/>
</dbReference>
<dbReference type="InterPro" id="IPR042240">
    <property type="entry name" value="CHASE_sf"/>
</dbReference>
<comment type="subcellular location">
    <subcellularLocation>
        <location evidence="2">Membrane</location>
    </subcellularLocation>
</comment>
<dbReference type="PROSITE" id="PS50109">
    <property type="entry name" value="HIS_KIN"/>
    <property type="match status" value="1"/>
</dbReference>
<dbReference type="PROSITE" id="PS50110">
    <property type="entry name" value="RESPONSE_REGULATORY"/>
    <property type="match status" value="1"/>
</dbReference>
<dbReference type="InterPro" id="IPR003594">
    <property type="entry name" value="HATPase_dom"/>
</dbReference>
<dbReference type="PROSITE" id="PS50839">
    <property type="entry name" value="CHASE"/>
    <property type="match status" value="1"/>
</dbReference>
<evidence type="ECO:0000259" key="11">
    <source>
        <dbReference type="PROSITE" id="PS50109"/>
    </source>
</evidence>
<reference evidence="14 15" key="1">
    <citation type="submission" date="2021-03" db="EMBL/GenBank/DDBJ databases">
        <title>Genome sequencing of Marinobacter sp. LPB0319.</title>
        <authorList>
            <person name="Kim J."/>
        </authorList>
    </citation>
    <scope>NUCLEOTIDE SEQUENCE [LARGE SCALE GENOMIC DNA]</scope>
    <source>
        <strain evidence="14 15">LPB0319</strain>
    </source>
</reference>
<evidence type="ECO:0000256" key="3">
    <source>
        <dbReference type="ARBA" id="ARBA00012438"/>
    </source>
</evidence>
<gene>
    <name evidence="14" type="ORF">LPB19_12350</name>
</gene>
<dbReference type="Pfam" id="PF00072">
    <property type="entry name" value="Response_reg"/>
    <property type="match status" value="1"/>
</dbReference>
<feature type="domain" description="Histidine kinase" evidence="11">
    <location>
        <begin position="432"/>
        <end position="654"/>
    </location>
</feature>
<keyword evidence="15" id="KW-1185">Reference proteome</keyword>
<dbReference type="Pfam" id="PF03924">
    <property type="entry name" value="CHASE"/>
    <property type="match status" value="1"/>
</dbReference>
<dbReference type="Gene3D" id="1.10.287.130">
    <property type="match status" value="1"/>
</dbReference>
<dbReference type="SMART" id="SM00387">
    <property type="entry name" value="HATPase_c"/>
    <property type="match status" value="1"/>
</dbReference>
<dbReference type="InterPro" id="IPR004358">
    <property type="entry name" value="Sig_transdc_His_kin-like_C"/>
</dbReference>
<dbReference type="Gene3D" id="3.30.450.350">
    <property type="entry name" value="CHASE domain"/>
    <property type="match status" value="1"/>
</dbReference>
<dbReference type="InterPro" id="IPR003661">
    <property type="entry name" value="HisK_dim/P_dom"/>
</dbReference>
<proteinExistence type="predicted"/>
<dbReference type="RefSeq" id="WP_206643204.1">
    <property type="nucleotide sequence ID" value="NZ_CP071247.1"/>
</dbReference>
<evidence type="ECO:0000259" key="13">
    <source>
        <dbReference type="PROSITE" id="PS50839"/>
    </source>
</evidence>
<name>A0ABX7MNX3_9GAMM</name>
<evidence type="ECO:0000256" key="4">
    <source>
        <dbReference type="ARBA" id="ARBA00022553"/>
    </source>
</evidence>
<dbReference type="CDD" id="cd00082">
    <property type="entry name" value="HisKA"/>
    <property type="match status" value="1"/>
</dbReference>
<comment type="catalytic activity">
    <reaction evidence="1">
        <text>ATP + protein L-histidine = ADP + protein N-phospho-L-histidine.</text>
        <dbReference type="EC" id="2.7.13.3"/>
    </reaction>
</comment>
<evidence type="ECO:0000256" key="8">
    <source>
        <dbReference type="ARBA" id="ARBA00022989"/>
    </source>
</evidence>
<dbReference type="Proteomes" id="UP000663555">
    <property type="component" value="Chromosome"/>
</dbReference>
<dbReference type="InterPro" id="IPR036097">
    <property type="entry name" value="HisK_dim/P_sf"/>
</dbReference>
<dbReference type="SMART" id="SM01079">
    <property type="entry name" value="CHASE"/>
    <property type="match status" value="1"/>
</dbReference>
<dbReference type="PRINTS" id="PR00344">
    <property type="entry name" value="BCTRLSENSOR"/>
</dbReference>
<dbReference type="InterPro" id="IPR001789">
    <property type="entry name" value="Sig_transdc_resp-reg_receiver"/>
</dbReference>
<evidence type="ECO:0000256" key="7">
    <source>
        <dbReference type="ARBA" id="ARBA00022777"/>
    </source>
</evidence>
<evidence type="ECO:0000256" key="2">
    <source>
        <dbReference type="ARBA" id="ARBA00004370"/>
    </source>
</evidence>
<dbReference type="EC" id="2.7.13.3" evidence="3"/>
<protein>
    <recommendedName>
        <fullName evidence="3">histidine kinase</fullName>
        <ecNumber evidence="3">2.7.13.3</ecNumber>
    </recommendedName>
</protein>
<dbReference type="InterPro" id="IPR036890">
    <property type="entry name" value="HATPase_C_sf"/>
</dbReference>
<dbReference type="InterPro" id="IPR011006">
    <property type="entry name" value="CheY-like_superfamily"/>
</dbReference>
<dbReference type="SMART" id="SM00448">
    <property type="entry name" value="REC"/>
    <property type="match status" value="1"/>
</dbReference>
<dbReference type="Pfam" id="PF00512">
    <property type="entry name" value="HisKA"/>
    <property type="match status" value="1"/>
</dbReference>
<evidence type="ECO:0000256" key="1">
    <source>
        <dbReference type="ARBA" id="ARBA00000085"/>
    </source>
</evidence>
<evidence type="ECO:0000313" key="15">
    <source>
        <dbReference type="Proteomes" id="UP000663555"/>
    </source>
</evidence>
<dbReference type="Pfam" id="PF02518">
    <property type="entry name" value="HATPase_c"/>
    <property type="match status" value="1"/>
</dbReference>
<evidence type="ECO:0000256" key="6">
    <source>
        <dbReference type="ARBA" id="ARBA00022692"/>
    </source>
</evidence>
<keyword evidence="4 10" id="KW-0597">Phosphoprotein</keyword>
<dbReference type="SUPFAM" id="SSF52172">
    <property type="entry name" value="CheY-like"/>
    <property type="match status" value="1"/>
</dbReference>
<organism evidence="14 15">
    <name type="scientific">Marinobacter salinisoli</name>
    <dbReference type="NCBI Taxonomy" id="2769486"/>
    <lineage>
        <taxon>Bacteria</taxon>
        <taxon>Pseudomonadati</taxon>
        <taxon>Pseudomonadota</taxon>
        <taxon>Gammaproteobacteria</taxon>
        <taxon>Pseudomonadales</taxon>
        <taxon>Marinobacteraceae</taxon>
        <taxon>Marinobacter</taxon>
    </lineage>
</organism>
<dbReference type="InterPro" id="IPR006189">
    <property type="entry name" value="CHASE_dom"/>
</dbReference>
<dbReference type="SUPFAM" id="SSF47384">
    <property type="entry name" value="Homodimeric domain of signal transducing histidine kinase"/>
    <property type="match status" value="1"/>
</dbReference>
<dbReference type="EMBL" id="CP071247">
    <property type="protein sequence ID" value="QSP93982.1"/>
    <property type="molecule type" value="Genomic_DNA"/>
</dbReference>
<evidence type="ECO:0000313" key="14">
    <source>
        <dbReference type="EMBL" id="QSP93982.1"/>
    </source>
</evidence>
<evidence type="ECO:0000256" key="5">
    <source>
        <dbReference type="ARBA" id="ARBA00022679"/>
    </source>
</evidence>
<feature type="modified residue" description="4-aspartylphosphate" evidence="10">
    <location>
        <position position="730"/>
    </location>
</feature>
<dbReference type="PANTHER" id="PTHR43047">
    <property type="entry name" value="TWO-COMPONENT HISTIDINE PROTEIN KINASE"/>
    <property type="match status" value="1"/>
</dbReference>
<keyword evidence="5" id="KW-0808">Transferase</keyword>
<sequence>MQDRFLSELESKHLQIQASKAETLFNLRGRLETELNARLHLTHGLAGFVRAGIHSIDRESFQSFAQDLGVSLTGIRSLQLAPEAVVTYLWPEESNQKALGHDLMADPERRKAAKAAIEARRLWVAGPLDLIQGGTALIGRHPVFVREPGATSAENSEKFWGFATVLVDLHVLLEVSGFSSETERSVLAIRGRNGLGAEGDVFYGPDSVFDGPHLTAEVALPAGSWQVAIDIPPAPGLSDIPLRQQLLAVTLTTVIASLVYMLLRLPYRYTRAVDHARMELERSNAQFKDAIESLPDGFAVFDADDKLVRCNHKYRDFFETGSMTIPMGISFPDLIRESLKNGVYSLDNDTEEGQEAFLSSRLDHHQNPSDECIELQLASGRWLRTQESRVPSGGTVISYSDISELKTKEFELAAEKRRAESANEAKTAFLATVSHELRTPMNAILGLLNLIKVSGRLTPKDQQYINTTHESAEHLLTLLNELLDLSKMEANRLELEFGDFNLAEVVRKTLKLSNAKALQKRLELIEDIGEDVSVIVNGDAGRLQQILLNLLSNGIKFTDKGSITLAVHQAGSDNGRQLFRFVVTDTGVGFDDAQADKLFLPFSQLDSTAARKHEGTGLGLAICRRLIEKMGGSIRAHARPGSGAQFEFELPLEIRAKETQLPEESSDSVATPAEMGHPPIRVLLAEDSLANQIVFRAMLEGTGYVVDVAGNGLEALELAKTMDYDLILMDIFMPEMDGLQAARLIRGESRFKDKPIVALTANAMPGDQAKFLEAGMDDYIAKPVVKANLIRTLNKWALPSVKG</sequence>
<evidence type="ECO:0000256" key="10">
    <source>
        <dbReference type="PROSITE-ProRule" id="PRU00169"/>
    </source>
</evidence>
<dbReference type="SUPFAM" id="SSF55785">
    <property type="entry name" value="PYP-like sensor domain (PAS domain)"/>
    <property type="match status" value="1"/>
</dbReference>
<evidence type="ECO:0000259" key="12">
    <source>
        <dbReference type="PROSITE" id="PS50110"/>
    </source>
</evidence>
<dbReference type="Gene3D" id="3.30.565.10">
    <property type="entry name" value="Histidine kinase-like ATPase, C-terminal domain"/>
    <property type="match status" value="1"/>
</dbReference>
<dbReference type="InterPro" id="IPR005467">
    <property type="entry name" value="His_kinase_dom"/>
</dbReference>
<keyword evidence="6" id="KW-0812">Transmembrane</keyword>
<dbReference type="CDD" id="cd16922">
    <property type="entry name" value="HATPase_EvgS-ArcB-TorS-like"/>
    <property type="match status" value="1"/>
</dbReference>
<keyword evidence="8" id="KW-1133">Transmembrane helix</keyword>
<dbReference type="SUPFAM" id="SSF55874">
    <property type="entry name" value="ATPase domain of HSP90 chaperone/DNA topoisomerase II/histidine kinase"/>
    <property type="match status" value="1"/>
</dbReference>
<dbReference type="CDD" id="cd17546">
    <property type="entry name" value="REC_hyHK_CKI1_RcsC-like"/>
    <property type="match status" value="1"/>
</dbReference>
<feature type="domain" description="CHASE" evidence="13">
    <location>
        <begin position="82"/>
        <end position="228"/>
    </location>
</feature>
<dbReference type="Gene3D" id="3.30.450.20">
    <property type="entry name" value="PAS domain"/>
    <property type="match status" value="1"/>
</dbReference>
<dbReference type="InterPro" id="IPR035965">
    <property type="entry name" value="PAS-like_dom_sf"/>
</dbReference>
<dbReference type="Pfam" id="PF12860">
    <property type="entry name" value="PAS_7"/>
    <property type="match status" value="1"/>
</dbReference>